<gene>
    <name evidence="4" type="ORF">Asppvi_000726</name>
</gene>
<comment type="caution">
    <text evidence="4">The sequence shown here is derived from an EMBL/GenBank/DDBJ whole genome shotgun (WGS) entry which is preliminary data.</text>
</comment>
<proteinExistence type="predicted"/>
<evidence type="ECO:0000313" key="5">
    <source>
        <dbReference type="Proteomes" id="UP001043456"/>
    </source>
</evidence>
<dbReference type="AlphaFoldDB" id="A0A9P3B2K2"/>
<feature type="compositionally biased region" description="Polar residues" evidence="2">
    <location>
        <begin position="214"/>
        <end position="244"/>
    </location>
</feature>
<dbReference type="InterPro" id="IPR004827">
    <property type="entry name" value="bZIP"/>
</dbReference>
<sequence>MSHTPPASDPLKDDSLRTDSCSLSEKKRPRVDDDPHSSEGRDLVRPRPYSWRPSAPVEPPLQAAQLRSIGVHSILNSPAKPAPTCLVPSGGDNLSLARHQSSVPPSSSAPASHVRLHSSPTLRLASPAIHHAKRRSLSPGSVDRQILSPVSPTARFVGAGGPYARKHSTVQSPLAQESRPGLYRLSSGSPLPLENATVNPNHAPETIAPAPVSIHSTPTFHSRGTSVNPTPTPSSQDRSPTTPLSIYGPLGRASPAISGMPIPQSAPSFANPPRYGTAEPVSRLSSVGGDRPAGDEQTSMGGPTNAPPLPGMIPCILDLKSGSSSQAEKRKANSDASRRFRNRKRNEMQMEQKITAQQDEIRKQQEALHKQAQEIRELMQQRDYYRSERDFYREHVTRLVPPGQLPARPPSPQAYRSIPEREAETTWSAAESRGAMNATGGSPGKATASNAVSGLSVRRDNWHNNLSYPVATHEQQAKPPHQLSENWTRS</sequence>
<feature type="compositionally biased region" description="Pro residues" evidence="2">
    <location>
        <begin position="403"/>
        <end position="412"/>
    </location>
</feature>
<feature type="region of interest" description="Disordered" evidence="2">
    <location>
        <begin position="401"/>
        <end position="490"/>
    </location>
</feature>
<name>A0A9P3B2K2_9EURO</name>
<feature type="region of interest" description="Disordered" evidence="2">
    <location>
        <begin position="158"/>
        <end position="177"/>
    </location>
</feature>
<feature type="domain" description="BZIP" evidence="3">
    <location>
        <begin position="329"/>
        <end position="343"/>
    </location>
</feature>
<evidence type="ECO:0000256" key="2">
    <source>
        <dbReference type="SAM" id="MobiDB-lite"/>
    </source>
</evidence>
<dbReference type="EMBL" id="BHVY01000001">
    <property type="protein sequence ID" value="GIJ82220.1"/>
    <property type="molecule type" value="Genomic_DNA"/>
</dbReference>
<feature type="region of interest" description="Disordered" evidence="2">
    <location>
        <begin position="260"/>
        <end position="345"/>
    </location>
</feature>
<feature type="compositionally biased region" description="Basic and acidic residues" evidence="2">
    <location>
        <begin position="24"/>
        <end position="45"/>
    </location>
</feature>
<evidence type="ECO:0000259" key="3">
    <source>
        <dbReference type="PROSITE" id="PS00036"/>
    </source>
</evidence>
<dbReference type="OrthoDB" id="2247093at2759"/>
<dbReference type="PROSITE" id="PS00036">
    <property type="entry name" value="BZIP_BASIC"/>
    <property type="match status" value="1"/>
</dbReference>
<feature type="region of interest" description="Disordered" evidence="2">
    <location>
        <begin position="214"/>
        <end position="245"/>
    </location>
</feature>
<feature type="region of interest" description="Disordered" evidence="2">
    <location>
        <begin position="75"/>
        <end position="146"/>
    </location>
</feature>
<accession>A0A9P3B2K2</accession>
<dbReference type="GO" id="GO:0003700">
    <property type="term" value="F:DNA-binding transcription factor activity"/>
    <property type="evidence" value="ECO:0007669"/>
    <property type="project" value="InterPro"/>
</dbReference>
<keyword evidence="1" id="KW-0175">Coiled coil</keyword>
<dbReference type="GeneID" id="66999339"/>
<feature type="coiled-coil region" evidence="1">
    <location>
        <begin position="347"/>
        <end position="382"/>
    </location>
</feature>
<evidence type="ECO:0000313" key="4">
    <source>
        <dbReference type="EMBL" id="GIJ82220.1"/>
    </source>
</evidence>
<protein>
    <recommendedName>
        <fullName evidence="3">BZIP domain-containing protein</fullName>
    </recommendedName>
</protein>
<feature type="region of interest" description="Disordered" evidence="2">
    <location>
        <begin position="1"/>
        <end position="57"/>
    </location>
</feature>
<keyword evidence="5" id="KW-1185">Reference proteome</keyword>
<feature type="compositionally biased region" description="Basic and acidic residues" evidence="2">
    <location>
        <begin position="327"/>
        <end position="338"/>
    </location>
</feature>
<dbReference type="Proteomes" id="UP001043456">
    <property type="component" value="Unassembled WGS sequence"/>
</dbReference>
<organism evidence="4 5">
    <name type="scientific">Aspergillus pseudoviridinutans</name>
    <dbReference type="NCBI Taxonomy" id="1517512"/>
    <lineage>
        <taxon>Eukaryota</taxon>
        <taxon>Fungi</taxon>
        <taxon>Dikarya</taxon>
        <taxon>Ascomycota</taxon>
        <taxon>Pezizomycotina</taxon>
        <taxon>Eurotiomycetes</taxon>
        <taxon>Eurotiomycetidae</taxon>
        <taxon>Eurotiales</taxon>
        <taxon>Aspergillaceae</taxon>
        <taxon>Aspergillus</taxon>
        <taxon>Aspergillus subgen. Fumigati</taxon>
    </lineage>
</organism>
<feature type="compositionally biased region" description="Low complexity" evidence="2">
    <location>
        <begin position="101"/>
        <end position="112"/>
    </location>
</feature>
<dbReference type="RefSeq" id="XP_043152967.1">
    <property type="nucleotide sequence ID" value="XM_043297032.1"/>
</dbReference>
<evidence type="ECO:0000256" key="1">
    <source>
        <dbReference type="SAM" id="Coils"/>
    </source>
</evidence>
<reference evidence="4 5" key="1">
    <citation type="submission" date="2018-10" db="EMBL/GenBank/DDBJ databases">
        <title>Pan-genome distribution and transcriptional activeness of fungal secondary metabolism genes in Aspergillus section Fumigati.</title>
        <authorList>
            <person name="Takahashi H."/>
            <person name="Umemura M."/>
            <person name="Ninomiya A."/>
            <person name="Kusuya Y."/>
            <person name="Urayama S."/>
            <person name="Shimizu M."/>
            <person name="Watanabe A."/>
            <person name="Kamei K."/>
            <person name="Yaguchi T."/>
            <person name="Hagiwara D."/>
        </authorList>
    </citation>
    <scope>NUCLEOTIDE SEQUENCE [LARGE SCALE GENOMIC DNA]</scope>
    <source>
        <strain evidence="4 5">IFM 55266</strain>
    </source>
</reference>